<evidence type="ECO:0000313" key="2">
    <source>
        <dbReference type="EMBL" id="KAH7283195.1"/>
    </source>
</evidence>
<proteinExistence type="predicted"/>
<feature type="compositionally biased region" description="Basic residues" evidence="1">
    <location>
        <begin position="56"/>
        <end position="70"/>
    </location>
</feature>
<accession>A0A8T2QI34</accession>
<dbReference type="Proteomes" id="UP000825935">
    <property type="component" value="Chromosome 35"/>
</dbReference>
<reference evidence="2" key="1">
    <citation type="submission" date="2021-08" db="EMBL/GenBank/DDBJ databases">
        <title>WGS assembly of Ceratopteris richardii.</title>
        <authorList>
            <person name="Marchant D.B."/>
            <person name="Chen G."/>
            <person name="Jenkins J."/>
            <person name="Shu S."/>
            <person name="Leebens-Mack J."/>
            <person name="Grimwood J."/>
            <person name="Schmutz J."/>
            <person name="Soltis P."/>
            <person name="Soltis D."/>
            <person name="Chen Z.-H."/>
        </authorList>
    </citation>
    <scope>NUCLEOTIDE SEQUENCE</scope>
    <source>
        <strain evidence="2">Whitten #5841</strain>
        <tissue evidence="2">Leaf</tissue>
    </source>
</reference>
<organism evidence="2 3">
    <name type="scientific">Ceratopteris richardii</name>
    <name type="common">Triangle waterfern</name>
    <dbReference type="NCBI Taxonomy" id="49495"/>
    <lineage>
        <taxon>Eukaryota</taxon>
        <taxon>Viridiplantae</taxon>
        <taxon>Streptophyta</taxon>
        <taxon>Embryophyta</taxon>
        <taxon>Tracheophyta</taxon>
        <taxon>Polypodiopsida</taxon>
        <taxon>Polypodiidae</taxon>
        <taxon>Polypodiales</taxon>
        <taxon>Pteridineae</taxon>
        <taxon>Pteridaceae</taxon>
        <taxon>Parkerioideae</taxon>
        <taxon>Ceratopteris</taxon>
    </lineage>
</organism>
<evidence type="ECO:0000313" key="3">
    <source>
        <dbReference type="Proteomes" id="UP000825935"/>
    </source>
</evidence>
<dbReference type="AlphaFoldDB" id="A0A8T2QI34"/>
<feature type="region of interest" description="Disordered" evidence="1">
    <location>
        <begin position="27"/>
        <end position="77"/>
    </location>
</feature>
<dbReference type="EMBL" id="CM035440">
    <property type="protein sequence ID" value="KAH7283195.1"/>
    <property type="molecule type" value="Genomic_DNA"/>
</dbReference>
<comment type="caution">
    <text evidence="2">The sequence shown here is derived from an EMBL/GenBank/DDBJ whole genome shotgun (WGS) entry which is preliminary data.</text>
</comment>
<name>A0A8T2QI34_CERRI</name>
<sequence>MQIQPRLSPLAARAALAAAVTPLEHASQSCLSNKPNMQPTFRASISPPKICENGSRKHGKSTRVSARRNHGSVTSGQTFATSVEQASFLLMDQHDHEVHLIIDIPIEMDINTASLVVDFPVG</sequence>
<protein>
    <submittedName>
        <fullName evidence="2">Uncharacterized protein</fullName>
    </submittedName>
</protein>
<feature type="compositionally biased region" description="Polar residues" evidence="1">
    <location>
        <begin position="27"/>
        <end position="43"/>
    </location>
</feature>
<keyword evidence="3" id="KW-1185">Reference proteome</keyword>
<evidence type="ECO:0000256" key="1">
    <source>
        <dbReference type="SAM" id="MobiDB-lite"/>
    </source>
</evidence>
<gene>
    <name evidence="2" type="ORF">KP509_35G065700</name>
</gene>